<dbReference type="InterPro" id="IPR041172">
    <property type="entry name" value="EstA_Ig-like_N"/>
</dbReference>
<sequence>MLKKWLFLPLFTLCLSTAFANNAPIKATLLAEITEQGQKVVGVALEYEKDILLGSNLKKLYRVETQLDQADKQPRTRLNAYVNDQPQKSANRQGKAGRFVIIELDPDDENASLYSLQKANTQPITVRERQANGEIIEVSKTQLSRVPNYYEERLIYHIEQTGLLTLVDNKQIDPWSLAQPAVKPNVRTAYLDQFTSDQVVLNDPQNILNYRLYQPEKEPNKRYPLTIFLHGSGQVGSDNLAHLLSSKGAISTLAYEEGFVLAPQYHTIFDPFDDVQKGQRGGIHWQTENRRHLLLAMIDKTLQKYPQIDRSRIYLVGLSRGAEGALYLLLDRPNFFAAALLMSGREAYSLEWIDGNATPTNLASLRHTPIWFFHSLQDTISPVKGSRINYQLLANEVGNTQVKYTELNFLQAGDNGIINNNAHNSWDMVFNSPYIHQWLLAQQRKQE</sequence>
<evidence type="ECO:0000313" key="4">
    <source>
        <dbReference type="EMBL" id="OBX05132.1"/>
    </source>
</evidence>
<dbReference type="EMBL" id="JTJR01000013">
    <property type="protein sequence ID" value="OBX05132.1"/>
    <property type="molecule type" value="Genomic_DNA"/>
</dbReference>
<dbReference type="Gene3D" id="2.60.40.2180">
    <property type="match status" value="1"/>
</dbReference>
<feature type="chain" id="PRO_5008359354" evidence="2">
    <location>
        <begin position="21"/>
        <end position="447"/>
    </location>
</feature>
<dbReference type="AlphaFoldDB" id="A0A1A7PTT1"/>
<dbReference type="Proteomes" id="UP000092626">
    <property type="component" value="Unassembled WGS sequence"/>
</dbReference>
<evidence type="ECO:0000313" key="5">
    <source>
        <dbReference type="Proteomes" id="UP000092626"/>
    </source>
</evidence>
<dbReference type="Pfam" id="PF00756">
    <property type="entry name" value="Esterase"/>
    <property type="match status" value="1"/>
</dbReference>
<feature type="signal peptide" evidence="2">
    <location>
        <begin position="1"/>
        <end position="20"/>
    </location>
</feature>
<dbReference type="InterPro" id="IPR050955">
    <property type="entry name" value="Plant_Biomass_Hydrol_Est"/>
</dbReference>
<protein>
    <submittedName>
        <fullName evidence="4">Phospholipase</fullName>
    </submittedName>
</protein>
<gene>
    <name evidence="4" type="ORF">QV06_03925</name>
</gene>
<proteinExistence type="predicted"/>
<dbReference type="Pfam" id="PF18435">
    <property type="entry name" value="EstA_Ig_like"/>
    <property type="match status" value="1"/>
</dbReference>
<dbReference type="PATRIC" id="fig|505345.6.peg.797"/>
<organism evidence="4 5">
    <name type="scientific">Gallibacterium genomosp. 3</name>
    <dbReference type="NCBI Taxonomy" id="505345"/>
    <lineage>
        <taxon>Bacteria</taxon>
        <taxon>Pseudomonadati</taxon>
        <taxon>Pseudomonadota</taxon>
        <taxon>Gammaproteobacteria</taxon>
        <taxon>Pasteurellales</taxon>
        <taxon>Pasteurellaceae</taxon>
        <taxon>Gallibacterium</taxon>
    </lineage>
</organism>
<dbReference type="PANTHER" id="PTHR43037">
    <property type="entry name" value="UNNAMED PRODUCT-RELATED"/>
    <property type="match status" value="1"/>
</dbReference>
<dbReference type="RefSeq" id="WP_065237033.1">
    <property type="nucleotide sequence ID" value="NZ_JTJR01000013.1"/>
</dbReference>
<name>A0A1A7PTT1_9PAST</name>
<dbReference type="InterPro" id="IPR029058">
    <property type="entry name" value="AB_hydrolase_fold"/>
</dbReference>
<accession>A0A1A7PTT1</accession>
<dbReference type="InterPro" id="IPR000801">
    <property type="entry name" value="Esterase-like"/>
</dbReference>
<keyword evidence="1 2" id="KW-0732">Signal</keyword>
<dbReference type="SUPFAM" id="SSF53474">
    <property type="entry name" value="alpha/beta-Hydrolases"/>
    <property type="match status" value="1"/>
</dbReference>
<comment type="caution">
    <text evidence="4">The sequence shown here is derived from an EMBL/GenBank/DDBJ whole genome shotgun (WGS) entry which is preliminary data.</text>
</comment>
<reference evidence="4 5" key="1">
    <citation type="submission" date="2014-11" db="EMBL/GenBank/DDBJ databases">
        <title>Pan-genome of Gallibacterium spp.</title>
        <authorList>
            <person name="Kudirkiene E."/>
            <person name="Bojesen A.M."/>
        </authorList>
    </citation>
    <scope>NUCLEOTIDE SEQUENCE [LARGE SCALE GENOMIC DNA]</scope>
    <source>
        <strain evidence="4 5">59/S3/89</strain>
    </source>
</reference>
<feature type="domain" description="Esterase Ig-like N-terminal" evidence="3">
    <location>
        <begin position="26"/>
        <end position="171"/>
    </location>
</feature>
<evidence type="ECO:0000256" key="1">
    <source>
        <dbReference type="ARBA" id="ARBA00022729"/>
    </source>
</evidence>
<evidence type="ECO:0000256" key="2">
    <source>
        <dbReference type="SAM" id="SignalP"/>
    </source>
</evidence>
<dbReference type="STRING" id="505345.QV06_03925"/>
<dbReference type="PANTHER" id="PTHR43037:SF1">
    <property type="entry name" value="BLL1128 PROTEIN"/>
    <property type="match status" value="1"/>
</dbReference>
<dbReference type="Gene3D" id="3.40.50.1820">
    <property type="entry name" value="alpha/beta hydrolase"/>
    <property type="match status" value="1"/>
</dbReference>
<evidence type="ECO:0000259" key="3">
    <source>
        <dbReference type="Pfam" id="PF18435"/>
    </source>
</evidence>